<dbReference type="PRINTS" id="PR00397">
    <property type="entry name" value="SIROHAEM"/>
</dbReference>
<feature type="domain" description="Nitrite/Sulfite reductase ferredoxin-like" evidence="9">
    <location>
        <begin position="385"/>
        <end position="451"/>
    </location>
</feature>
<keyword evidence="5" id="KW-0560">Oxidoreductase</keyword>
<dbReference type="Pfam" id="PF03460">
    <property type="entry name" value="NIR_SIR_ferr"/>
    <property type="match status" value="2"/>
</dbReference>
<reference evidence="10 11" key="1">
    <citation type="submission" date="2012-02" db="EMBL/GenBank/DDBJ databases">
        <title>Complete sequence of chromosome of Singulisphaera acidiphila DSM 18658.</title>
        <authorList>
            <consortium name="US DOE Joint Genome Institute (JGI-PGF)"/>
            <person name="Lucas S."/>
            <person name="Copeland A."/>
            <person name="Lapidus A."/>
            <person name="Glavina del Rio T."/>
            <person name="Dalin E."/>
            <person name="Tice H."/>
            <person name="Bruce D."/>
            <person name="Goodwin L."/>
            <person name="Pitluck S."/>
            <person name="Peters L."/>
            <person name="Ovchinnikova G."/>
            <person name="Chertkov O."/>
            <person name="Kyrpides N."/>
            <person name="Mavromatis K."/>
            <person name="Ivanova N."/>
            <person name="Brettin T."/>
            <person name="Detter J.C."/>
            <person name="Han C."/>
            <person name="Larimer F."/>
            <person name="Land M."/>
            <person name="Hauser L."/>
            <person name="Markowitz V."/>
            <person name="Cheng J.-F."/>
            <person name="Hugenholtz P."/>
            <person name="Woyke T."/>
            <person name="Wu D."/>
            <person name="Tindall B."/>
            <person name="Pomrenke H."/>
            <person name="Brambilla E."/>
            <person name="Klenk H.-P."/>
            <person name="Eisen J.A."/>
        </authorList>
    </citation>
    <scope>NUCLEOTIDE SEQUENCE [LARGE SCALE GENOMIC DNA]</scope>
    <source>
        <strain evidence="11">ATCC BAA-1392 / DSM 18658 / VKM B-2454 / MOB10</strain>
    </source>
</reference>
<evidence type="ECO:0000256" key="3">
    <source>
        <dbReference type="ARBA" id="ARBA00022617"/>
    </source>
</evidence>
<gene>
    <name evidence="10" type="ordered locus">Sinac_5751</name>
</gene>
<dbReference type="SUPFAM" id="SSF55124">
    <property type="entry name" value="Nitrite/Sulfite reductase N-terminal domain-like"/>
    <property type="match status" value="2"/>
</dbReference>
<comment type="similarity">
    <text evidence="1">Belongs to the nitrite and sulfite reductase 4Fe-4S domain family.</text>
</comment>
<dbReference type="InterPro" id="IPR012798">
    <property type="entry name" value="Cbl_synth_CobG-like"/>
</dbReference>
<dbReference type="InterPro" id="IPR006067">
    <property type="entry name" value="NO2/SO3_Rdtase_4Fe4S_dom"/>
</dbReference>
<dbReference type="InterPro" id="IPR045854">
    <property type="entry name" value="NO2/SO3_Rdtase_4Fe4S_sf"/>
</dbReference>
<dbReference type="SUPFAM" id="SSF56014">
    <property type="entry name" value="Nitrite and sulphite reductase 4Fe-4S domain-like"/>
    <property type="match status" value="2"/>
</dbReference>
<evidence type="ECO:0000313" key="11">
    <source>
        <dbReference type="Proteomes" id="UP000010798"/>
    </source>
</evidence>
<evidence type="ECO:0000313" key="10">
    <source>
        <dbReference type="EMBL" id="AGA29881.1"/>
    </source>
</evidence>
<dbReference type="PROSITE" id="PS00365">
    <property type="entry name" value="NIR_SIR"/>
    <property type="match status" value="1"/>
</dbReference>
<keyword evidence="3" id="KW-0349">Heme</keyword>
<dbReference type="RefSeq" id="WP_015248978.1">
    <property type="nucleotide sequence ID" value="NC_019892.1"/>
</dbReference>
<evidence type="ECO:0000256" key="4">
    <source>
        <dbReference type="ARBA" id="ARBA00022723"/>
    </source>
</evidence>
<keyword evidence="7" id="KW-0411">Iron-sulfur</keyword>
<accession>L0DMK0</accession>
<dbReference type="InterPro" id="IPR006066">
    <property type="entry name" value="NO2/SO3_Rdtase_FeS/sirohaem_BS"/>
</dbReference>
<organism evidence="10 11">
    <name type="scientific">Singulisphaera acidiphila (strain ATCC BAA-1392 / DSM 18658 / VKM B-2454 / MOB10)</name>
    <dbReference type="NCBI Taxonomy" id="886293"/>
    <lineage>
        <taxon>Bacteria</taxon>
        <taxon>Pseudomonadati</taxon>
        <taxon>Planctomycetota</taxon>
        <taxon>Planctomycetia</taxon>
        <taxon>Isosphaerales</taxon>
        <taxon>Isosphaeraceae</taxon>
        <taxon>Singulisphaera</taxon>
    </lineage>
</organism>
<dbReference type="OrthoDB" id="9803707at2"/>
<evidence type="ECO:0000256" key="2">
    <source>
        <dbReference type="ARBA" id="ARBA00022485"/>
    </source>
</evidence>
<dbReference type="GO" id="GO:0016491">
    <property type="term" value="F:oxidoreductase activity"/>
    <property type="evidence" value="ECO:0007669"/>
    <property type="project" value="UniProtKB-KW"/>
</dbReference>
<dbReference type="AlphaFoldDB" id="L0DMK0"/>
<evidence type="ECO:0000256" key="6">
    <source>
        <dbReference type="ARBA" id="ARBA00023004"/>
    </source>
</evidence>
<dbReference type="InterPro" id="IPR051329">
    <property type="entry name" value="NIR_SIR_4Fe-4S"/>
</dbReference>
<dbReference type="GO" id="GO:0020037">
    <property type="term" value="F:heme binding"/>
    <property type="evidence" value="ECO:0007669"/>
    <property type="project" value="InterPro"/>
</dbReference>
<evidence type="ECO:0000256" key="1">
    <source>
        <dbReference type="ARBA" id="ARBA00010429"/>
    </source>
</evidence>
<sequence length="622" mass="67060">MSDHNQSNGLTEAQKTFLQGFAMGTDVARAVRGLPILSGSAAAPGAVVTLGPKGTAVGPPSPERLQVEAQDRAVSGGKVLCKEEAAKRAKDPLTMYDEIQANARAGLFPKDTNVFLYKYSGLFFVAPAQNAFMCRLRLPGGVIKAWQFRGVAGIARELGGGYADVTTRANLQVREIGPHDAPAVLTTLTELGIVARGSGADNIRNVTCNPTSGIDPQELIETLPLAKEMHHYILNHREMYGLPRKFNIAFDGGGRISSLDDTNDIGFKAVNVREDSAADEVSPGVYFRLTLGGITGHKDFARDTGVLLRPEECVPVAAAIVRVFIRSGDRTDRKKARLKYVLDDWGFDKFLAEVETELGKPLRKVSSDRWELSGGDDRWGHVGVHPQKQHGRFYVGVVLPVGRMTADQMDGLADIAERFGRGTIRLTVWQNLLISDVKEGDLPAVKNAIEALGLGWDASSVRSGLVACTGNAGCKFAASDTKGHAMILARYLESRVNLDQPINIHLTGCHHSCAQHYIGDLGLEATKVEVGDDLVEGYHLCVGGGYGTEQGIGRRLFDAMPFDAIPPAVERLLKAYQAHRLPNESFSSFARRQTLEALRAAGEPPAVTLNGSVASELSLQTA</sequence>
<dbReference type="eggNOG" id="COG0155">
    <property type="taxonomic scope" value="Bacteria"/>
</dbReference>
<feature type="domain" description="Nitrite/Sulfite reductase ferredoxin-like" evidence="9">
    <location>
        <begin position="131"/>
        <end position="190"/>
    </location>
</feature>
<evidence type="ECO:0000256" key="5">
    <source>
        <dbReference type="ARBA" id="ARBA00023002"/>
    </source>
</evidence>
<dbReference type="PANTHER" id="PTHR32439:SF0">
    <property type="entry name" value="FERREDOXIN--NITRITE REDUCTASE, CHLOROPLASTIC"/>
    <property type="match status" value="1"/>
</dbReference>
<dbReference type="HOGENOM" id="CLU_015667_2_3_0"/>
<feature type="domain" description="Nitrite/sulphite reductase 4Fe-4S" evidence="8">
    <location>
        <begin position="200"/>
        <end position="361"/>
    </location>
</feature>
<dbReference type="GO" id="GO:0051539">
    <property type="term" value="F:4 iron, 4 sulfur cluster binding"/>
    <property type="evidence" value="ECO:0007669"/>
    <property type="project" value="UniProtKB-KW"/>
</dbReference>
<dbReference type="NCBIfam" id="TIGR02435">
    <property type="entry name" value="CobG"/>
    <property type="match status" value="1"/>
</dbReference>
<dbReference type="Proteomes" id="UP000010798">
    <property type="component" value="Chromosome"/>
</dbReference>
<evidence type="ECO:0000259" key="8">
    <source>
        <dbReference type="Pfam" id="PF01077"/>
    </source>
</evidence>
<dbReference type="Pfam" id="PF01077">
    <property type="entry name" value="NIR_SIR"/>
    <property type="match status" value="2"/>
</dbReference>
<feature type="domain" description="Nitrite/sulphite reductase 4Fe-4S" evidence="8">
    <location>
        <begin position="465"/>
        <end position="594"/>
    </location>
</feature>
<dbReference type="GO" id="GO:0046872">
    <property type="term" value="F:metal ion binding"/>
    <property type="evidence" value="ECO:0007669"/>
    <property type="project" value="UniProtKB-KW"/>
</dbReference>
<proteinExistence type="inferred from homology"/>
<dbReference type="InterPro" id="IPR036136">
    <property type="entry name" value="Nit/Sulf_reduc_fer-like_dom_sf"/>
</dbReference>
<keyword evidence="4" id="KW-0479">Metal-binding</keyword>
<dbReference type="STRING" id="886293.Sinac_5751"/>
<dbReference type="Gene3D" id="3.30.413.10">
    <property type="entry name" value="Sulfite Reductase Hemoprotein, domain 1"/>
    <property type="match status" value="2"/>
</dbReference>
<dbReference type="Gene3D" id="3.90.480.10">
    <property type="entry name" value="Sulfite Reductase Hemoprotein,Domain 2"/>
    <property type="match status" value="1"/>
</dbReference>
<keyword evidence="2" id="KW-0004">4Fe-4S</keyword>
<evidence type="ECO:0000256" key="7">
    <source>
        <dbReference type="ARBA" id="ARBA00023014"/>
    </source>
</evidence>
<dbReference type="InterPro" id="IPR005117">
    <property type="entry name" value="NiRdtase/SiRdtase_haem-b_fer"/>
</dbReference>
<dbReference type="EMBL" id="CP003364">
    <property type="protein sequence ID" value="AGA29881.1"/>
    <property type="molecule type" value="Genomic_DNA"/>
</dbReference>
<dbReference type="KEGG" id="saci:Sinac_5751"/>
<dbReference type="NCBIfam" id="NF007126">
    <property type="entry name" value="PRK09567.1"/>
    <property type="match status" value="1"/>
</dbReference>
<dbReference type="PANTHER" id="PTHR32439">
    <property type="entry name" value="FERREDOXIN--NITRITE REDUCTASE, CHLOROPLASTIC"/>
    <property type="match status" value="1"/>
</dbReference>
<protein>
    <submittedName>
        <fullName evidence="10">Precorrin-3B synthase</fullName>
    </submittedName>
</protein>
<keyword evidence="11" id="KW-1185">Reference proteome</keyword>
<keyword evidence="6" id="KW-0408">Iron</keyword>
<evidence type="ECO:0000259" key="9">
    <source>
        <dbReference type="Pfam" id="PF03460"/>
    </source>
</evidence>
<name>L0DMK0_SINAD</name>